<dbReference type="eggNOG" id="COG0275">
    <property type="taxonomic scope" value="Bacteria"/>
</dbReference>
<proteinExistence type="inferred from homology"/>
<feature type="binding site" evidence="7">
    <location>
        <position position="108"/>
    </location>
    <ligand>
        <name>S-adenosyl-L-methionine</name>
        <dbReference type="ChEBI" id="CHEBI:59789"/>
    </ligand>
</feature>
<dbReference type="Pfam" id="PF01795">
    <property type="entry name" value="Methyltransf_5"/>
    <property type="match status" value="1"/>
</dbReference>
<dbReference type="InterPro" id="IPR023397">
    <property type="entry name" value="SAM-dep_MeTrfase_MraW_recog"/>
</dbReference>
<feature type="binding site" evidence="7">
    <location>
        <position position="53"/>
    </location>
    <ligand>
        <name>S-adenosyl-L-methionine</name>
        <dbReference type="ChEBI" id="CHEBI:59789"/>
    </ligand>
</feature>
<evidence type="ECO:0000256" key="3">
    <source>
        <dbReference type="ARBA" id="ARBA00022552"/>
    </source>
</evidence>
<keyword evidence="2 7" id="KW-0963">Cytoplasm</keyword>
<dbReference type="Gene3D" id="3.40.50.150">
    <property type="entry name" value="Vaccinia Virus protein VP39"/>
    <property type="match status" value="1"/>
</dbReference>
<comment type="similarity">
    <text evidence="1 7">Belongs to the methyltransferase superfamily. RsmH family.</text>
</comment>
<comment type="catalytic activity">
    <reaction evidence="7">
        <text>cytidine(1402) in 16S rRNA + S-adenosyl-L-methionine = N(4)-methylcytidine(1402) in 16S rRNA + S-adenosyl-L-homocysteine + H(+)</text>
        <dbReference type="Rhea" id="RHEA:42928"/>
        <dbReference type="Rhea" id="RHEA-COMP:10286"/>
        <dbReference type="Rhea" id="RHEA-COMP:10287"/>
        <dbReference type="ChEBI" id="CHEBI:15378"/>
        <dbReference type="ChEBI" id="CHEBI:57856"/>
        <dbReference type="ChEBI" id="CHEBI:59789"/>
        <dbReference type="ChEBI" id="CHEBI:74506"/>
        <dbReference type="ChEBI" id="CHEBI:82748"/>
        <dbReference type="EC" id="2.1.1.199"/>
    </reaction>
</comment>
<evidence type="ECO:0000256" key="4">
    <source>
        <dbReference type="ARBA" id="ARBA00022603"/>
    </source>
</evidence>
<dbReference type="AlphaFoldDB" id="T0BTW0"/>
<dbReference type="GO" id="GO:0071424">
    <property type="term" value="F:rRNA (cytosine-N4-)-methyltransferase activity"/>
    <property type="evidence" value="ECO:0007669"/>
    <property type="project" value="UniProtKB-UniRule"/>
</dbReference>
<dbReference type="HAMAP" id="MF_01007">
    <property type="entry name" value="16SrRNA_methyltr_H"/>
    <property type="match status" value="1"/>
</dbReference>
<comment type="subcellular location">
    <subcellularLocation>
        <location evidence="7">Cytoplasm</location>
    </subcellularLocation>
</comment>
<dbReference type="EC" id="2.1.1.199" evidence="7"/>
<comment type="function">
    <text evidence="7">Specifically methylates the N4 position of cytidine in position 1402 (C1402) of 16S rRNA.</text>
</comment>
<accession>A0A9E7CZU4</accession>
<evidence type="ECO:0000313" key="9">
    <source>
        <dbReference type="Proteomes" id="UP000829401"/>
    </source>
</evidence>
<dbReference type="FunFam" id="1.10.150.170:FF:000001">
    <property type="entry name" value="Ribosomal RNA small subunit methyltransferase H"/>
    <property type="match status" value="1"/>
</dbReference>
<dbReference type="PIRSF" id="PIRSF004486">
    <property type="entry name" value="MraW"/>
    <property type="match status" value="1"/>
</dbReference>
<dbReference type="GO" id="GO:0070475">
    <property type="term" value="P:rRNA base methylation"/>
    <property type="evidence" value="ECO:0007669"/>
    <property type="project" value="UniProtKB-UniRule"/>
</dbReference>
<reference evidence="9" key="1">
    <citation type="journal article" date="2022" name="G3 (Bethesda)">
        <title>Unveiling the complete genome sequence of Alicyclobacillus acidoterrestris DSM 3922T, a taint-producing strain.</title>
        <authorList>
            <person name="Leonardo I.C."/>
            <person name="Barreto Crespo M.T."/>
            <person name="Gaspar F.B."/>
        </authorList>
    </citation>
    <scope>NUCLEOTIDE SEQUENCE [LARGE SCALE GENOMIC DNA]</scope>
    <source>
        <strain evidence="9">DSM 3922</strain>
    </source>
</reference>
<protein>
    <recommendedName>
        <fullName evidence="7">Ribosomal RNA small subunit methyltransferase H</fullName>
        <ecNumber evidence="7">2.1.1.199</ecNumber>
    </recommendedName>
    <alternativeName>
        <fullName evidence="7">16S rRNA m(4)C1402 methyltransferase</fullName>
    </alternativeName>
    <alternativeName>
        <fullName evidence="7">rRNA (cytosine-N(4)-)-methyltransferase RsmH</fullName>
    </alternativeName>
</protein>
<keyword evidence="6 7" id="KW-0949">S-adenosyl-L-methionine</keyword>
<evidence type="ECO:0000256" key="1">
    <source>
        <dbReference type="ARBA" id="ARBA00010396"/>
    </source>
</evidence>
<dbReference type="InterPro" id="IPR029063">
    <property type="entry name" value="SAM-dependent_MTases_sf"/>
</dbReference>
<dbReference type="RefSeq" id="WP_021297435.1">
    <property type="nucleotide sequence ID" value="NZ_AURB01000153.1"/>
</dbReference>
<feature type="binding site" evidence="7">
    <location>
        <begin position="33"/>
        <end position="35"/>
    </location>
    <ligand>
        <name>S-adenosyl-L-methionine</name>
        <dbReference type="ChEBI" id="CHEBI:59789"/>
    </ligand>
</feature>
<keyword evidence="3 7" id="KW-0698">rRNA processing</keyword>
<dbReference type="PANTHER" id="PTHR11265">
    <property type="entry name" value="S-ADENOSYL-METHYLTRANSFERASE MRAW"/>
    <property type="match status" value="1"/>
</dbReference>
<evidence type="ECO:0000256" key="6">
    <source>
        <dbReference type="ARBA" id="ARBA00022691"/>
    </source>
</evidence>
<dbReference type="STRING" id="1356854.N007_01065"/>
<keyword evidence="4 7" id="KW-0489">Methyltransferase</keyword>
<dbReference type="PANTHER" id="PTHR11265:SF0">
    <property type="entry name" value="12S RRNA N4-METHYLCYTIDINE METHYLTRANSFERASE"/>
    <property type="match status" value="1"/>
</dbReference>
<evidence type="ECO:0000256" key="5">
    <source>
        <dbReference type="ARBA" id="ARBA00022679"/>
    </source>
</evidence>
<dbReference type="SUPFAM" id="SSF81799">
    <property type="entry name" value="Putative methyltransferase TM0872, insert domain"/>
    <property type="match status" value="1"/>
</dbReference>
<evidence type="ECO:0000256" key="2">
    <source>
        <dbReference type="ARBA" id="ARBA00022490"/>
    </source>
</evidence>
<name>T0BTW0_ALIAG</name>
<keyword evidence="9" id="KW-1185">Reference proteome</keyword>
<feature type="binding site" evidence="7">
    <location>
        <position position="101"/>
    </location>
    <ligand>
        <name>S-adenosyl-L-methionine</name>
        <dbReference type="ChEBI" id="CHEBI:59789"/>
    </ligand>
</feature>
<feature type="binding site" evidence="7">
    <location>
        <position position="80"/>
    </location>
    <ligand>
        <name>S-adenosyl-L-methionine</name>
        <dbReference type="ChEBI" id="CHEBI:59789"/>
    </ligand>
</feature>
<evidence type="ECO:0000256" key="7">
    <source>
        <dbReference type="HAMAP-Rule" id="MF_01007"/>
    </source>
</evidence>
<gene>
    <name evidence="7 8" type="primary">rsmH</name>
    <name evidence="8" type="ORF">K1I37_09055</name>
</gene>
<dbReference type="KEGG" id="aaco:K1I37_09055"/>
<dbReference type="Proteomes" id="UP000829401">
    <property type="component" value="Chromosome"/>
</dbReference>
<dbReference type="GO" id="GO:0005737">
    <property type="term" value="C:cytoplasm"/>
    <property type="evidence" value="ECO:0007669"/>
    <property type="project" value="UniProtKB-SubCell"/>
</dbReference>
<dbReference type="EMBL" id="CP080467">
    <property type="protein sequence ID" value="UNO50571.1"/>
    <property type="molecule type" value="Genomic_DNA"/>
</dbReference>
<accession>T0BTW0</accession>
<dbReference type="OrthoDB" id="9806637at2"/>
<organism evidence="8 9">
    <name type="scientific">Alicyclobacillus acidoterrestris (strain ATCC 49025 / DSM 3922 / CIP 106132 / NCIMB 13137 / GD3B)</name>
    <dbReference type="NCBI Taxonomy" id="1356854"/>
    <lineage>
        <taxon>Bacteria</taxon>
        <taxon>Bacillati</taxon>
        <taxon>Bacillota</taxon>
        <taxon>Bacilli</taxon>
        <taxon>Bacillales</taxon>
        <taxon>Alicyclobacillaceae</taxon>
        <taxon>Alicyclobacillus</taxon>
    </lineage>
</organism>
<dbReference type="NCBIfam" id="TIGR00006">
    <property type="entry name" value="16S rRNA (cytosine(1402)-N(4))-methyltransferase RsmH"/>
    <property type="match status" value="1"/>
</dbReference>
<evidence type="ECO:0000313" key="8">
    <source>
        <dbReference type="EMBL" id="UNO50571.1"/>
    </source>
</evidence>
<dbReference type="SUPFAM" id="SSF53335">
    <property type="entry name" value="S-adenosyl-L-methionine-dependent methyltransferases"/>
    <property type="match status" value="1"/>
</dbReference>
<sequence length="311" mass="34560">MDFNHETVLLKETVDAVKPRDGGLYIDATLGGGGHTQRLLEQSAPTGQVMAFDQDETAIRNANERFAGVLNRLTIVHSNFCEMAEHARLHGFAQVDGIIFDLGVSSPQFDIAQRGFSYRQEGPLDMRMDRRQTTTAEDLVNELEQEELARIFFRYGEEKYSRAIARRIVEARAQSRITSTTQLADIIKAAIPAAARRTGPHPARRVFQAIRIAVNDELSVLEQGLESAFSLLAPGGRLAVISFHSLEDRIVKQTFKDFATGCICPPEMPICTCGRTPAGKLVTRKPIEPSQSEQTNNPRARSAKLRVIEKI</sequence>
<dbReference type="Gene3D" id="1.10.150.170">
    <property type="entry name" value="Putative methyltransferase TM0872, insert domain"/>
    <property type="match status" value="1"/>
</dbReference>
<dbReference type="InterPro" id="IPR002903">
    <property type="entry name" value="RsmH"/>
</dbReference>
<keyword evidence="5 7" id="KW-0808">Transferase</keyword>